<organism evidence="2 3">
    <name type="scientific">Microvirga arsenatis</name>
    <dbReference type="NCBI Taxonomy" id="2692265"/>
    <lineage>
        <taxon>Bacteria</taxon>
        <taxon>Pseudomonadati</taxon>
        <taxon>Pseudomonadota</taxon>
        <taxon>Alphaproteobacteria</taxon>
        <taxon>Hyphomicrobiales</taxon>
        <taxon>Methylobacteriaceae</taxon>
        <taxon>Microvirga</taxon>
    </lineage>
</organism>
<name>A0ABW9Z3Z9_9HYPH</name>
<dbReference type="Pfam" id="PF05014">
    <property type="entry name" value="Nuc_deoxyrib_tr"/>
    <property type="match status" value="1"/>
</dbReference>
<protein>
    <submittedName>
        <fullName evidence="2">Nucleoside 2-deoxyribosyltransferase</fullName>
    </submittedName>
</protein>
<evidence type="ECO:0000313" key="2">
    <source>
        <dbReference type="EMBL" id="NBJ27185.1"/>
    </source>
</evidence>
<dbReference type="EMBL" id="JAAAXJ010000030">
    <property type="protein sequence ID" value="NBJ27185.1"/>
    <property type="molecule type" value="Genomic_DNA"/>
</dbReference>
<dbReference type="Pfam" id="PF00294">
    <property type="entry name" value="PfkB"/>
    <property type="match status" value="1"/>
</dbReference>
<dbReference type="Proteomes" id="UP000818323">
    <property type="component" value="Unassembled WGS sequence"/>
</dbReference>
<accession>A0ABW9Z3Z9</accession>
<dbReference type="SUPFAM" id="SSF53613">
    <property type="entry name" value="Ribokinase-like"/>
    <property type="match status" value="1"/>
</dbReference>
<evidence type="ECO:0000313" key="3">
    <source>
        <dbReference type="Proteomes" id="UP000818323"/>
    </source>
</evidence>
<dbReference type="Gene3D" id="3.40.1190.20">
    <property type="match status" value="1"/>
</dbReference>
<dbReference type="Gene3D" id="3.40.50.450">
    <property type="match status" value="1"/>
</dbReference>
<dbReference type="InterPro" id="IPR011611">
    <property type="entry name" value="PfkB_dom"/>
</dbReference>
<dbReference type="InterPro" id="IPR029056">
    <property type="entry name" value="Ribokinase-like"/>
</dbReference>
<comment type="caution">
    <text evidence="2">The sequence shown here is derived from an EMBL/GenBank/DDBJ whole genome shotgun (WGS) entry which is preliminary data.</text>
</comment>
<dbReference type="InterPro" id="IPR007710">
    <property type="entry name" value="Nucleoside_deoxyribTrfase"/>
</dbReference>
<gene>
    <name evidence="2" type="ORF">GR303_22960</name>
</gene>
<evidence type="ECO:0000259" key="1">
    <source>
        <dbReference type="Pfam" id="PF00294"/>
    </source>
</evidence>
<keyword evidence="3" id="KW-1185">Reference proteome</keyword>
<dbReference type="SUPFAM" id="SSF52309">
    <property type="entry name" value="N-(deoxy)ribosyltransferase-like"/>
    <property type="match status" value="1"/>
</dbReference>
<proteinExistence type="predicted"/>
<reference evidence="2 3" key="1">
    <citation type="submission" date="2020-01" db="EMBL/GenBank/DDBJ databases">
        <title>Microvirga sp. nov., an arsenate reduction bacterium isolated from Tibet hotspring sediments.</title>
        <authorList>
            <person name="Yuan C.-G."/>
        </authorList>
    </citation>
    <scope>NUCLEOTIDE SEQUENCE [LARGE SCALE GENOMIC DNA]</scope>
    <source>
        <strain evidence="2 3">SYSU G3D203</strain>
    </source>
</reference>
<feature type="domain" description="Carbohydrate kinase PfkB" evidence="1">
    <location>
        <begin position="97"/>
        <end position="193"/>
    </location>
</feature>
<sequence length="327" mass="34462">MGRARHRQADRLLGRGSLGVLPCDLILDIGEAGFRHGEAVLDGPSSGLLIARAAVVARKGQHGEAVVDARTAVYDPQSAYGAKRFTANGSRAERLAVVLNRYEAASMTGLGDPHAAAGWLLREEGAAVVVLKMGGHGALVVTPEGEAVVPLYRTEHVWKIGSGDVFSATFAALWGCQGMRPAEAADLASRATAYYCDTRSLPVPAPEALQDLPYPPVRPGQGLVYLAAPFFDLGQRWLVEEARALLMDLGAQVFSPVHEVGPGPAEIVAPEDIKGLEAADVVFAVLNGLDSGTVFEAGYAVNKRIPVVALAQNVKHEDLKMLVGTGC</sequence>